<dbReference type="SUPFAM" id="SSF51998">
    <property type="entry name" value="PFL-like glycyl radical enzymes"/>
    <property type="match status" value="1"/>
</dbReference>
<dbReference type="GO" id="GO:0005524">
    <property type="term" value="F:ATP binding"/>
    <property type="evidence" value="ECO:0007669"/>
    <property type="project" value="TreeGrafter"/>
</dbReference>
<dbReference type="EMBL" id="HBGB01028952">
    <property type="protein sequence ID" value="CAD9061864.1"/>
    <property type="molecule type" value="Transcribed_RNA"/>
</dbReference>
<proteinExistence type="inferred from homology"/>
<dbReference type="InterPro" id="IPR000788">
    <property type="entry name" value="RNR_lg_C"/>
</dbReference>
<protein>
    <recommendedName>
        <fullName evidence="2">Ribonucleotide reductase large subunit C-terminal domain-containing protein</fullName>
    </recommendedName>
</protein>
<gene>
    <name evidence="3" type="ORF">VBRA1451_LOCUS16934</name>
</gene>
<evidence type="ECO:0000313" key="3">
    <source>
        <dbReference type="EMBL" id="CAD9061864.1"/>
    </source>
</evidence>
<organism evidence="3">
    <name type="scientific">Vitrella brassicaformis</name>
    <dbReference type="NCBI Taxonomy" id="1169539"/>
    <lineage>
        <taxon>Eukaryota</taxon>
        <taxon>Sar</taxon>
        <taxon>Alveolata</taxon>
        <taxon>Colpodellida</taxon>
        <taxon>Vitrellaceae</taxon>
        <taxon>Vitrella</taxon>
    </lineage>
</organism>
<dbReference type="Pfam" id="PF02867">
    <property type="entry name" value="Ribonuc_red_lgC"/>
    <property type="match status" value="1"/>
</dbReference>
<dbReference type="InterPro" id="IPR039718">
    <property type="entry name" value="Rrm1"/>
</dbReference>
<dbReference type="PANTHER" id="PTHR11573:SF6">
    <property type="entry name" value="RIBONUCLEOSIDE-DIPHOSPHATE REDUCTASE LARGE SUBUNIT"/>
    <property type="match status" value="1"/>
</dbReference>
<dbReference type="GO" id="GO:0005971">
    <property type="term" value="C:ribonucleoside-diphosphate reductase complex"/>
    <property type="evidence" value="ECO:0007669"/>
    <property type="project" value="TreeGrafter"/>
</dbReference>
<dbReference type="AlphaFoldDB" id="A0A7S1K393"/>
<accession>A0A7S1K393</accession>
<dbReference type="GO" id="GO:0009263">
    <property type="term" value="P:deoxyribonucleotide biosynthetic process"/>
    <property type="evidence" value="ECO:0007669"/>
    <property type="project" value="TreeGrafter"/>
</dbReference>
<evidence type="ECO:0000256" key="1">
    <source>
        <dbReference type="ARBA" id="ARBA00010406"/>
    </source>
</evidence>
<evidence type="ECO:0000259" key="2">
    <source>
        <dbReference type="Pfam" id="PF02867"/>
    </source>
</evidence>
<dbReference type="GO" id="GO:0004748">
    <property type="term" value="F:ribonucleoside-diphosphate reductase activity, thioredoxin disulfide as acceptor"/>
    <property type="evidence" value="ECO:0007669"/>
    <property type="project" value="TreeGrafter"/>
</dbReference>
<reference evidence="3" key="1">
    <citation type="submission" date="2021-01" db="EMBL/GenBank/DDBJ databases">
        <authorList>
            <person name="Corre E."/>
            <person name="Pelletier E."/>
            <person name="Niang G."/>
            <person name="Scheremetjew M."/>
            <person name="Finn R."/>
            <person name="Kale V."/>
            <person name="Holt S."/>
            <person name="Cochrane G."/>
            <person name="Meng A."/>
            <person name="Brown T."/>
            <person name="Cohen L."/>
        </authorList>
    </citation>
    <scope>NUCLEOTIDE SEQUENCE</scope>
    <source>
        <strain evidence="3">CCMP3346</strain>
    </source>
</reference>
<dbReference type="Gene3D" id="3.20.70.20">
    <property type="match status" value="1"/>
</dbReference>
<name>A0A7S1K393_9ALVE</name>
<sequence length="123" mass="13622">MGGGIGIALSVLNPTMQIADQCGKRKGSLAAFLADHHMDLPAFLFMERVKNDAQWTLFDPLQAPGLANVFGREFEDLYHRYEREGRGGRVIAWARLTRFSDESLKATFFVTWTADATAAGLPC</sequence>
<comment type="similarity">
    <text evidence="1">Belongs to the ribonucleoside diphosphate reductase large chain family.</text>
</comment>
<dbReference type="PANTHER" id="PTHR11573">
    <property type="entry name" value="RIBONUCLEOSIDE-DIPHOSPHATE REDUCTASE LARGE CHAIN"/>
    <property type="match status" value="1"/>
</dbReference>
<feature type="domain" description="Ribonucleotide reductase large subunit C-terminal" evidence="2">
    <location>
        <begin position="44"/>
        <end position="85"/>
    </location>
</feature>